<proteinExistence type="predicted"/>
<evidence type="ECO:0000256" key="1">
    <source>
        <dbReference type="SAM" id="Coils"/>
    </source>
</evidence>
<accession>A0A133U8Y5</accession>
<dbReference type="AlphaFoldDB" id="A0A133U8Y5"/>
<feature type="coiled-coil region" evidence="1">
    <location>
        <begin position="44"/>
        <end position="92"/>
    </location>
</feature>
<dbReference type="Gene3D" id="6.10.280.220">
    <property type="match status" value="1"/>
</dbReference>
<protein>
    <submittedName>
        <fullName evidence="2">Uncharacterized protein</fullName>
    </submittedName>
</protein>
<dbReference type="EMBL" id="LHXL01000002">
    <property type="protein sequence ID" value="KXA90639.1"/>
    <property type="molecule type" value="Genomic_DNA"/>
</dbReference>
<evidence type="ECO:0000313" key="3">
    <source>
        <dbReference type="Proteomes" id="UP000070589"/>
    </source>
</evidence>
<sequence>MDDISKSNLIFGVIIAALAMGLIGTIFHYQGALKAERKAFRENYRVLDIKYASAKRELREIRKKYKNLKSDYQSLLENYRKLKENCVKYSENH</sequence>
<evidence type="ECO:0000313" key="2">
    <source>
        <dbReference type="EMBL" id="KXA90639.1"/>
    </source>
</evidence>
<gene>
    <name evidence="2" type="ORF">AKJ62_00265</name>
</gene>
<comment type="caution">
    <text evidence="2">The sequence shown here is derived from an EMBL/GenBank/DDBJ whole genome shotgun (WGS) entry which is preliminary data.</text>
</comment>
<name>A0A133U8Y5_9EURY</name>
<dbReference type="Proteomes" id="UP000070589">
    <property type="component" value="Unassembled WGS sequence"/>
</dbReference>
<organism evidence="2 3">
    <name type="scientific">candidate division MSBL1 archaeon SCGC-AAA259D14</name>
    <dbReference type="NCBI Taxonomy" id="1698261"/>
    <lineage>
        <taxon>Archaea</taxon>
        <taxon>Methanobacteriati</taxon>
        <taxon>Methanobacteriota</taxon>
        <taxon>candidate division MSBL1</taxon>
    </lineage>
</organism>
<keyword evidence="3" id="KW-1185">Reference proteome</keyword>
<keyword evidence="1" id="KW-0175">Coiled coil</keyword>
<reference evidence="2 3" key="1">
    <citation type="journal article" date="2016" name="Sci. Rep.">
        <title>Metabolic traits of an uncultured archaeal lineage -MSBL1- from brine pools of the Red Sea.</title>
        <authorList>
            <person name="Mwirichia R."/>
            <person name="Alam I."/>
            <person name="Rashid M."/>
            <person name="Vinu M."/>
            <person name="Ba-Alawi W."/>
            <person name="Anthony Kamau A."/>
            <person name="Kamanda Ngugi D."/>
            <person name="Goker M."/>
            <person name="Klenk H.P."/>
            <person name="Bajic V."/>
            <person name="Stingl U."/>
        </authorList>
    </citation>
    <scope>NUCLEOTIDE SEQUENCE [LARGE SCALE GENOMIC DNA]</scope>
    <source>
        <strain evidence="2">SCGC-AAA259D14</strain>
    </source>
</reference>